<proteinExistence type="predicted"/>
<sequence>MSNRIMTIRKGYLIFTQKEITAYLNYLEKRDKDKAHK</sequence>
<accession>A0A1W1E221</accession>
<evidence type="ECO:0000313" key="1">
    <source>
        <dbReference type="EMBL" id="SFV88013.1"/>
    </source>
</evidence>
<protein>
    <submittedName>
        <fullName evidence="1">Uncharacterized protein</fullName>
    </submittedName>
</protein>
<organism evidence="1">
    <name type="scientific">hydrothermal vent metagenome</name>
    <dbReference type="NCBI Taxonomy" id="652676"/>
    <lineage>
        <taxon>unclassified sequences</taxon>
        <taxon>metagenomes</taxon>
        <taxon>ecological metagenomes</taxon>
    </lineage>
</organism>
<reference evidence="1" key="1">
    <citation type="submission" date="2016-10" db="EMBL/GenBank/DDBJ databases">
        <authorList>
            <person name="de Groot N.N."/>
        </authorList>
    </citation>
    <scope>NUCLEOTIDE SEQUENCE</scope>
</reference>
<gene>
    <name evidence="1" type="ORF">MNB_SUP05-SYMBIONT-5-1002</name>
</gene>
<name>A0A1W1E221_9ZZZZ</name>
<dbReference type="EMBL" id="FPHZ01000124">
    <property type="protein sequence ID" value="SFV88013.1"/>
    <property type="molecule type" value="Genomic_DNA"/>
</dbReference>
<dbReference type="AlphaFoldDB" id="A0A1W1E221"/>